<evidence type="ECO:0000256" key="12">
    <source>
        <dbReference type="ARBA" id="ARBA00032931"/>
    </source>
</evidence>
<dbReference type="RefSeq" id="WP_121009741.1">
    <property type="nucleotide sequence ID" value="NZ_RCCJ01000001.1"/>
</dbReference>
<dbReference type="UniPathway" id="UPA00074">
    <property type="reaction ID" value="UER00129"/>
</dbReference>
<dbReference type="CDD" id="cd02196">
    <property type="entry name" value="PurM"/>
    <property type="match status" value="1"/>
</dbReference>
<evidence type="ECO:0000256" key="10">
    <source>
        <dbReference type="ARBA" id="ARBA00022840"/>
    </source>
</evidence>
<dbReference type="InterPro" id="IPR004733">
    <property type="entry name" value="PurM_cligase"/>
</dbReference>
<comment type="subcellular location">
    <subcellularLocation>
        <location evidence="1 15">Cytoplasm</location>
    </subcellularLocation>
</comment>
<evidence type="ECO:0000313" key="18">
    <source>
        <dbReference type="EMBL" id="RLJ70316.1"/>
    </source>
</evidence>
<evidence type="ECO:0000259" key="17">
    <source>
        <dbReference type="Pfam" id="PF02769"/>
    </source>
</evidence>
<evidence type="ECO:0000256" key="1">
    <source>
        <dbReference type="ARBA" id="ARBA00004496"/>
    </source>
</evidence>
<dbReference type="EC" id="6.3.3.1" evidence="4 15"/>
<dbReference type="FunFam" id="3.30.1330.10:FF:000001">
    <property type="entry name" value="Phosphoribosylformylglycinamidine cyclo-ligase"/>
    <property type="match status" value="1"/>
</dbReference>
<keyword evidence="19" id="KW-1185">Reference proteome</keyword>
<evidence type="ECO:0000313" key="19">
    <source>
        <dbReference type="Proteomes" id="UP000267841"/>
    </source>
</evidence>
<evidence type="ECO:0000256" key="7">
    <source>
        <dbReference type="ARBA" id="ARBA00022598"/>
    </source>
</evidence>
<dbReference type="HAMAP" id="MF_00741">
    <property type="entry name" value="AIRS"/>
    <property type="match status" value="1"/>
</dbReference>
<feature type="domain" description="PurM-like C-terminal" evidence="17">
    <location>
        <begin position="171"/>
        <end position="330"/>
    </location>
</feature>
<reference evidence="18 19" key="1">
    <citation type="submission" date="2018-10" db="EMBL/GenBank/DDBJ databases">
        <title>Genomic Encyclopedia of Archaeal and Bacterial Type Strains, Phase II (KMG-II): from individual species to whole genera.</title>
        <authorList>
            <person name="Goeker M."/>
        </authorList>
    </citation>
    <scope>NUCLEOTIDE SEQUENCE [LARGE SCALE GENOMIC DNA]</scope>
    <source>
        <strain evidence="18 19">DSM 16510</strain>
    </source>
</reference>
<dbReference type="OrthoDB" id="9802507at2"/>
<dbReference type="SUPFAM" id="SSF56042">
    <property type="entry name" value="PurM C-terminal domain-like"/>
    <property type="match status" value="1"/>
</dbReference>
<evidence type="ECO:0000256" key="11">
    <source>
        <dbReference type="ARBA" id="ARBA00031908"/>
    </source>
</evidence>
<dbReference type="PANTHER" id="PTHR10520:SF12">
    <property type="entry name" value="TRIFUNCTIONAL PURINE BIOSYNTHETIC PROTEIN ADENOSINE-3"/>
    <property type="match status" value="1"/>
</dbReference>
<dbReference type="InterPro" id="IPR010918">
    <property type="entry name" value="PurM-like_C_dom"/>
</dbReference>
<dbReference type="Gene3D" id="3.30.1330.10">
    <property type="entry name" value="PurM-like, N-terminal domain"/>
    <property type="match status" value="1"/>
</dbReference>
<evidence type="ECO:0000256" key="9">
    <source>
        <dbReference type="ARBA" id="ARBA00022755"/>
    </source>
</evidence>
<name>A0A497XMY5_9AQUI</name>
<dbReference type="InterPro" id="IPR036921">
    <property type="entry name" value="PurM-like_N_sf"/>
</dbReference>
<evidence type="ECO:0000256" key="6">
    <source>
        <dbReference type="ARBA" id="ARBA00022490"/>
    </source>
</evidence>
<dbReference type="SUPFAM" id="SSF55326">
    <property type="entry name" value="PurM N-terminal domain-like"/>
    <property type="match status" value="1"/>
</dbReference>
<keyword evidence="6 15" id="KW-0963">Cytoplasm</keyword>
<dbReference type="Gene3D" id="3.90.650.10">
    <property type="entry name" value="PurM-like C-terminal domain"/>
    <property type="match status" value="1"/>
</dbReference>
<dbReference type="GO" id="GO:0005524">
    <property type="term" value="F:ATP binding"/>
    <property type="evidence" value="ECO:0007669"/>
    <property type="project" value="UniProtKB-KW"/>
</dbReference>
<dbReference type="InterPro" id="IPR016188">
    <property type="entry name" value="PurM-like_N"/>
</dbReference>
<evidence type="ECO:0000256" key="13">
    <source>
        <dbReference type="ARBA" id="ARBA00033093"/>
    </source>
</evidence>
<evidence type="ECO:0000259" key="16">
    <source>
        <dbReference type="Pfam" id="PF00586"/>
    </source>
</evidence>
<comment type="similarity">
    <text evidence="3 15">Belongs to the AIR synthase family.</text>
</comment>
<dbReference type="PANTHER" id="PTHR10520">
    <property type="entry name" value="TRIFUNCTIONAL PURINE BIOSYNTHETIC PROTEIN ADENOSINE-3-RELATED"/>
    <property type="match status" value="1"/>
</dbReference>
<accession>A0A497XMY5</accession>
<dbReference type="GO" id="GO:0046084">
    <property type="term" value="P:adenine biosynthetic process"/>
    <property type="evidence" value="ECO:0007669"/>
    <property type="project" value="TreeGrafter"/>
</dbReference>
<protein>
    <recommendedName>
        <fullName evidence="5 15">Phosphoribosylformylglycinamidine cyclo-ligase</fullName>
        <ecNumber evidence="4 15">6.3.3.1</ecNumber>
    </recommendedName>
    <alternativeName>
        <fullName evidence="12 15">AIR synthase</fullName>
    </alternativeName>
    <alternativeName>
        <fullName evidence="13 15">AIRS</fullName>
    </alternativeName>
    <alternativeName>
        <fullName evidence="11 15">Phosphoribosyl-aminoimidazole synthetase</fullName>
    </alternativeName>
</protein>
<evidence type="ECO:0000256" key="14">
    <source>
        <dbReference type="ARBA" id="ARBA00049057"/>
    </source>
</evidence>
<dbReference type="InterPro" id="IPR036676">
    <property type="entry name" value="PurM-like_C_sf"/>
</dbReference>
<dbReference type="AlphaFoldDB" id="A0A497XMY5"/>
<dbReference type="GO" id="GO:0004641">
    <property type="term" value="F:phosphoribosylformylglycinamidine cyclo-ligase activity"/>
    <property type="evidence" value="ECO:0007669"/>
    <property type="project" value="UniProtKB-UniRule"/>
</dbReference>
<organism evidence="18 19">
    <name type="scientific">Hydrogenivirga caldilitoris</name>
    <dbReference type="NCBI Taxonomy" id="246264"/>
    <lineage>
        <taxon>Bacteria</taxon>
        <taxon>Pseudomonadati</taxon>
        <taxon>Aquificota</taxon>
        <taxon>Aquificia</taxon>
        <taxon>Aquificales</taxon>
        <taxon>Aquificaceae</taxon>
        <taxon>Hydrogenivirga</taxon>
    </lineage>
</organism>
<dbReference type="GO" id="GO:0005829">
    <property type="term" value="C:cytosol"/>
    <property type="evidence" value="ECO:0007669"/>
    <property type="project" value="TreeGrafter"/>
</dbReference>
<dbReference type="Pfam" id="PF02769">
    <property type="entry name" value="AIRS_C"/>
    <property type="match status" value="1"/>
</dbReference>
<evidence type="ECO:0000256" key="5">
    <source>
        <dbReference type="ARBA" id="ARBA00020367"/>
    </source>
</evidence>
<comment type="pathway">
    <text evidence="2 15">Purine metabolism; IMP biosynthesis via de novo pathway; 5-amino-1-(5-phospho-D-ribosyl)imidazole from N(2)-formyl-N(1)-(5-phospho-D-ribosyl)glycinamide: step 2/2.</text>
</comment>
<evidence type="ECO:0000256" key="8">
    <source>
        <dbReference type="ARBA" id="ARBA00022741"/>
    </source>
</evidence>
<feature type="domain" description="PurM-like N-terminal" evidence="16">
    <location>
        <begin position="54"/>
        <end position="157"/>
    </location>
</feature>
<dbReference type="FunFam" id="3.90.650.10:FF:000011">
    <property type="entry name" value="Phosphoribosylformylglycinamidine cyclo-ligase"/>
    <property type="match status" value="1"/>
</dbReference>
<evidence type="ECO:0000256" key="3">
    <source>
        <dbReference type="ARBA" id="ARBA00010280"/>
    </source>
</evidence>
<keyword evidence="9 15" id="KW-0658">Purine biosynthesis</keyword>
<dbReference type="Proteomes" id="UP000267841">
    <property type="component" value="Unassembled WGS sequence"/>
</dbReference>
<gene>
    <name evidence="15" type="primary">purM</name>
    <name evidence="18" type="ORF">BCF55_0584</name>
</gene>
<proteinExistence type="inferred from homology"/>
<dbReference type="EMBL" id="RCCJ01000001">
    <property type="protein sequence ID" value="RLJ70316.1"/>
    <property type="molecule type" value="Genomic_DNA"/>
</dbReference>
<dbReference type="NCBIfam" id="TIGR00878">
    <property type="entry name" value="purM"/>
    <property type="match status" value="1"/>
</dbReference>
<dbReference type="Pfam" id="PF00586">
    <property type="entry name" value="AIRS"/>
    <property type="match status" value="1"/>
</dbReference>
<keyword evidence="7 15" id="KW-0436">Ligase</keyword>
<sequence>MTTYRDAGVDIDRANEFVEYIKEKVKGSFSQELVTEFGGFASGIEVKGYREPVIFSSTDGVGTKLKVAQELGVHDTVGIDLVAMNVNDVLTTGADPLFFLDYIAVGKIELETLKKVINGIIEGCKMGEVFLAGGETAEMPGFYPEGVYDLAGFCVGICEKGDVITGKEISPGDILVGIRSSGFHSNGFSLIRKVLKDSGVKLTDKIEEFGKSVGEVLLTPTRIYTREVKRLKSQVKVKGLAHITGGGIPENLIRVLPRDVRAVVEKERIPENPVFPWIQQLGGVEEREMFRTFNMGVGMIAVVSEADKERALEILGKDSFLCGYIEKGERSVKVI</sequence>
<evidence type="ECO:0000256" key="15">
    <source>
        <dbReference type="HAMAP-Rule" id="MF_00741"/>
    </source>
</evidence>
<dbReference type="GO" id="GO:0006189">
    <property type="term" value="P:'de novo' IMP biosynthetic process"/>
    <property type="evidence" value="ECO:0007669"/>
    <property type="project" value="UniProtKB-UniRule"/>
</dbReference>
<keyword evidence="8 15" id="KW-0547">Nucleotide-binding</keyword>
<keyword evidence="10 15" id="KW-0067">ATP-binding</keyword>
<evidence type="ECO:0000256" key="2">
    <source>
        <dbReference type="ARBA" id="ARBA00004686"/>
    </source>
</evidence>
<evidence type="ECO:0000256" key="4">
    <source>
        <dbReference type="ARBA" id="ARBA00013047"/>
    </source>
</evidence>
<dbReference type="GO" id="GO:0004637">
    <property type="term" value="F:phosphoribosylamine-glycine ligase activity"/>
    <property type="evidence" value="ECO:0007669"/>
    <property type="project" value="TreeGrafter"/>
</dbReference>
<comment type="catalytic activity">
    <reaction evidence="14 15">
        <text>2-formamido-N(1)-(5-O-phospho-beta-D-ribosyl)acetamidine + ATP = 5-amino-1-(5-phospho-beta-D-ribosyl)imidazole + ADP + phosphate + H(+)</text>
        <dbReference type="Rhea" id="RHEA:23032"/>
        <dbReference type="ChEBI" id="CHEBI:15378"/>
        <dbReference type="ChEBI" id="CHEBI:30616"/>
        <dbReference type="ChEBI" id="CHEBI:43474"/>
        <dbReference type="ChEBI" id="CHEBI:137981"/>
        <dbReference type="ChEBI" id="CHEBI:147287"/>
        <dbReference type="ChEBI" id="CHEBI:456216"/>
        <dbReference type="EC" id="6.3.3.1"/>
    </reaction>
</comment>
<comment type="caution">
    <text evidence="18">The sequence shown here is derived from an EMBL/GenBank/DDBJ whole genome shotgun (WGS) entry which is preliminary data.</text>
</comment>